<dbReference type="Proteomes" id="UP000557739">
    <property type="component" value="Unassembled WGS sequence"/>
</dbReference>
<dbReference type="AlphaFoldDB" id="A0A7W9ASP3"/>
<evidence type="ECO:0000256" key="1">
    <source>
        <dbReference type="SAM" id="MobiDB-lite"/>
    </source>
</evidence>
<proteinExistence type="predicted"/>
<accession>A0A7W9ASP3</accession>
<keyword evidence="3" id="KW-1185">Reference proteome</keyword>
<dbReference type="EMBL" id="JACIJJ010000006">
    <property type="protein sequence ID" value="MBB5699887.1"/>
    <property type="molecule type" value="Genomic_DNA"/>
</dbReference>
<reference evidence="2 3" key="1">
    <citation type="submission" date="2020-08" db="EMBL/GenBank/DDBJ databases">
        <title>Genomic Encyclopedia of Type Strains, Phase IV (KMG-IV): sequencing the most valuable type-strain genomes for metagenomic binning, comparative biology and taxonomic classification.</title>
        <authorList>
            <person name="Goeker M."/>
        </authorList>
    </citation>
    <scope>NUCLEOTIDE SEQUENCE [LARGE SCALE GENOMIC DNA]</scope>
    <source>
        <strain evidence="2 3">DSM 27244</strain>
    </source>
</reference>
<dbReference type="RefSeq" id="WP_184030576.1">
    <property type="nucleotide sequence ID" value="NZ_JACIJJ010000006.1"/>
</dbReference>
<gene>
    <name evidence="2" type="ORF">FHR19_003264</name>
</gene>
<feature type="region of interest" description="Disordered" evidence="1">
    <location>
        <begin position="1"/>
        <end position="31"/>
    </location>
</feature>
<organism evidence="2 3">
    <name type="scientific">Sphingomonas yantingensis</name>
    <dbReference type="NCBI Taxonomy" id="1241761"/>
    <lineage>
        <taxon>Bacteria</taxon>
        <taxon>Pseudomonadati</taxon>
        <taxon>Pseudomonadota</taxon>
        <taxon>Alphaproteobacteria</taxon>
        <taxon>Sphingomonadales</taxon>
        <taxon>Sphingomonadaceae</taxon>
        <taxon>Sphingomonas</taxon>
    </lineage>
</organism>
<evidence type="ECO:0000313" key="2">
    <source>
        <dbReference type="EMBL" id="MBB5699887.1"/>
    </source>
</evidence>
<evidence type="ECO:0000313" key="3">
    <source>
        <dbReference type="Proteomes" id="UP000557739"/>
    </source>
</evidence>
<sequence length="208" mass="22952">MRSPTAAEFRVHHTAPTTPSPAPPNSTPVASVDDDEVGTDIQKNNFATAFGLAHSPVLANAIRHGTDRAGYTEFVPFLRFRWLDQYWVTGPLVPPTIWSDVSNVPQTRLHAASDWPWLRPFVHSHLFAIRADVAKLALRSFLNDAIDTDRSSIPFEVMGDDLRNRARGLDLEGRGGAVFADGLALVTAGSAIDELELIHWRRGDNDFS</sequence>
<name>A0A7W9ASP3_9SPHN</name>
<protein>
    <submittedName>
        <fullName evidence="2">Uncharacterized protein</fullName>
    </submittedName>
</protein>
<comment type="caution">
    <text evidence="2">The sequence shown here is derived from an EMBL/GenBank/DDBJ whole genome shotgun (WGS) entry which is preliminary data.</text>
</comment>